<evidence type="ECO:0000256" key="6">
    <source>
        <dbReference type="ARBA" id="ARBA00022490"/>
    </source>
</evidence>
<dbReference type="GO" id="GO:0004385">
    <property type="term" value="F:GMP kinase activity"/>
    <property type="evidence" value="ECO:0007669"/>
    <property type="project" value="UniProtKB-UniRule"/>
</dbReference>
<dbReference type="PROSITE" id="PS50052">
    <property type="entry name" value="GUANYLATE_KINASE_2"/>
    <property type="match status" value="1"/>
</dbReference>
<evidence type="ECO:0000256" key="11">
    <source>
        <dbReference type="ARBA" id="ARBA00030128"/>
    </source>
</evidence>
<dbReference type="GO" id="GO:0005524">
    <property type="term" value="F:ATP binding"/>
    <property type="evidence" value="ECO:0007669"/>
    <property type="project" value="UniProtKB-UniRule"/>
</dbReference>
<dbReference type="InterPro" id="IPR008145">
    <property type="entry name" value="GK/Ca_channel_bsu"/>
</dbReference>
<dbReference type="Gene3D" id="3.40.50.300">
    <property type="entry name" value="P-loop containing nucleotide triphosphate hydrolases"/>
    <property type="match status" value="1"/>
</dbReference>
<evidence type="ECO:0000313" key="16">
    <source>
        <dbReference type="Proteomes" id="UP000588068"/>
    </source>
</evidence>
<dbReference type="SMART" id="SM00072">
    <property type="entry name" value="GuKc"/>
    <property type="match status" value="1"/>
</dbReference>
<evidence type="ECO:0000256" key="5">
    <source>
        <dbReference type="ARBA" id="ARBA00016296"/>
    </source>
</evidence>
<evidence type="ECO:0000256" key="13">
    <source>
        <dbReference type="HAMAP-Rule" id="MF_00328"/>
    </source>
</evidence>
<comment type="caution">
    <text evidence="15">The sequence shown here is derived from an EMBL/GenBank/DDBJ whole genome shotgun (WGS) entry which is preliminary data.</text>
</comment>
<sequence length="197" mass="22888">MVAAPSGAGKTSLVRALMKRVPDLRFSISYTTRRQRETEKHEHDYFFVTREQFQQRIDAGDFLEHAQVFDNFYGTSRSQVQGILDSGHNVLLEIDWQGARQIRRAMPQSQSIFILPPSRAELERRLRDRKTDSDEVIARRLRDSIADMSHWNEFDYVVVNDDFERAVNDLQAIVEDRGDAFRATRSELQTLVRSLLG</sequence>
<keyword evidence="7 13" id="KW-0808">Transferase</keyword>
<reference evidence="15 16" key="1">
    <citation type="submission" date="2020-08" db="EMBL/GenBank/DDBJ databases">
        <title>Genomic Encyclopedia of Type Strains, Phase IV (KMG-IV): sequencing the most valuable type-strain genomes for metagenomic binning, comparative biology and taxonomic classification.</title>
        <authorList>
            <person name="Goeker M."/>
        </authorList>
    </citation>
    <scope>NUCLEOTIDE SEQUENCE [LARGE SCALE GENOMIC DNA]</scope>
    <source>
        <strain evidence="15 16">DSM 26723</strain>
    </source>
</reference>
<dbReference type="SUPFAM" id="SSF52540">
    <property type="entry name" value="P-loop containing nucleoside triphosphate hydrolases"/>
    <property type="match status" value="1"/>
</dbReference>
<dbReference type="InterPro" id="IPR008144">
    <property type="entry name" value="Guanylate_kin-like_dom"/>
</dbReference>
<evidence type="ECO:0000256" key="12">
    <source>
        <dbReference type="ARBA" id="ARBA00048594"/>
    </source>
</evidence>
<evidence type="ECO:0000256" key="1">
    <source>
        <dbReference type="ARBA" id="ARBA00003531"/>
    </source>
</evidence>
<evidence type="ECO:0000256" key="4">
    <source>
        <dbReference type="ARBA" id="ARBA00012961"/>
    </source>
</evidence>
<comment type="catalytic activity">
    <reaction evidence="12 13">
        <text>GMP + ATP = GDP + ADP</text>
        <dbReference type="Rhea" id="RHEA:20780"/>
        <dbReference type="ChEBI" id="CHEBI:30616"/>
        <dbReference type="ChEBI" id="CHEBI:58115"/>
        <dbReference type="ChEBI" id="CHEBI:58189"/>
        <dbReference type="ChEBI" id="CHEBI:456216"/>
        <dbReference type="EC" id="2.7.4.8"/>
    </reaction>
</comment>
<dbReference type="NCBIfam" id="TIGR03263">
    <property type="entry name" value="guanyl_kin"/>
    <property type="match status" value="1"/>
</dbReference>
<keyword evidence="16" id="KW-1185">Reference proteome</keyword>
<evidence type="ECO:0000313" key="15">
    <source>
        <dbReference type="EMBL" id="MBB6092997.1"/>
    </source>
</evidence>
<comment type="function">
    <text evidence="1 13">Essential for recycling GMP and indirectly, cGMP.</text>
</comment>
<dbReference type="InterPro" id="IPR027417">
    <property type="entry name" value="P-loop_NTPase"/>
</dbReference>
<evidence type="ECO:0000259" key="14">
    <source>
        <dbReference type="PROSITE" id="PS50052"/>
    </source>
</evidence>
<dbReference type="HAMAP" id="MF_00328">
    <property type="entry name" value="Guanylate_kinase"/>
    <property type="match status" value="1"/>
</dbReference>
<gene>
    <name evidence="13" type="primary">gmk</name>
    <name evidence="15" type="ORF">HNQ60_001875</name>
</gene>
<keyword evidence="10 13" id="KW-0067">ATP-binding</keyword>
<dbReference type="Proteomes" id="UP000588068">
    <property type="component" value="Unassembled WGS sequence"/>
</dbReference>
<evidence type="ECO:0000256" key="10">
    <source>
        <dbReference type="ARBA" id="ARBA00022840"/>
    </source>
</evidence>
<dbReference type="PANTHER" id="PTHR23117">
    <property type="entry name" value="GUANYLATE KINASE-RELATED"/>
    <property type="match status" value="1"/>
</dbReference>
<dbReference type="PANTHER" id="PTHR23117:SF13">
    <property type="entry name" value="GUANYLATE KINASE"/>
    <property type="match status" value="1"/>
</dbReference>
<dbReference type="CDD" id="cd00071">
    <property type="entry name" value="GMPK"/>
    <property type="match status" value="1"/>
</dbReference>
<feature type="domain" description="Guanylate kinase-like" evidence="14">
    <location>
        <begin position="1"/>
        <end position="175"/>
    </location>
</feature>
<dbReference type="Gene3D" id="3.30.63.10">
    <property type="entry name" value="Guanylate Kinase phosphate binding domain"/>
    <property type="match status" value="1"/>
</dbReference>
<dbReference type="EMBL" id="JACHHZ010000002">
    <property type="protein sequence ID" value="MBB6092997.1"/>
    <property type="molecule type" value="Genomic_DNA"/>
</dbReference>
<feature type="binding site" evidence="13">
    <location>
        <begin position="4"/>
        <end position="11"/>
    </location>
    <ligand>
        <name>ATP</name>
        <dbReference type="ChEBI" id="CHEBI:30616"/>
    </ligand>
</feature>
<dbReference type="GO" id="GO:0005829">
    <property type="term" value="C:cytosol"/>
    <property type="evidence" value="ECO:0007669"/>
    <property type="project" value="TreeGrafter"/>
</dbReference>
<evidence type="ECO:0000256" key="3">
    <source>
        <dbReference type="ARBA" id="ARBA00005790"/>
    </source>
</evidence>
<dbReference type="Pfam" id="PF00625">
    <property type="entry name" value="Guanylate_kin"/>
    <property type="match status" value="1"/>
</dbReference>
<dbReference type="InterPro" id="IPR017665">
    <property type="entry name" value="Guanylate_kinase"/>
</dbReference>
<dbReference type="EC" id="2.7.4.8" evidence="4 13"/>
<dbReference type="AlphaFoldDB" id="A0A841HJ03"/>
<keyword evidence="8 13" id="KW-0547">Nucleotide-binding</keyword>
<accession>A0A841HJ03</accession>
<organism evidence="15 16">
    <name type="scientific">Povalibacter uvarum</name>
    <dbReference type="NCBI Taxonomy" id="732238"/>
    <lineage>
        <taxon>Bacteria</taxon>
        <taxon>Pseudomonadati</taxon>
        <taxon>Pseudomonadota</taxon>
        <taxon>Gammaproteobacteria</taxon>
        <taxon>Steroidobacterales</taxon>
        <taxon>Steroidobacteraceae</taxon>
        <taxon>Povalibacter</taxon>
    </lineage>
</organism>
<dbReference type="FunFam" id="3.40.50.300:FF:000084">
    <property type="entry name" value="Guanylate kinase"/>
    <property type="match status" value="1"/>
</dbReference>
<name>A0A841HJ03_9GAMM</name>
<evidence type="ECO:0000256" key="7">
    <source>
        <dbReference type="ARBA" id="ARBA00022679"/>
    </source>
</evidence>
<evidence type="ECO:0000256" key="2">
    <source>
        <dbReference type="ARBA" id="ARBA00004496"/>
    </source>
</evidence>
<protein>
    <recommendedName>
        <fullName evidence="5 13">Guanylate kinase</fullName>
        <ecNumber evidence="4 13">2.7.4.8</ecNumber>
    </recommendedName>
    <alternativeName>
        <fullName evidence="11 13">GMP kinase</fullName>
    </alternativeName>
</protein>
<proteinExistence type="inferred from homology"/>
<keyword evidence="9 13" id="KW-0418">Kinase</keyword>
<dbReference type="FunFam" id="3.30.63.10:FF:000005">
    <property type="entry name" value="Guanylate kinase"/>
    <property type="match status" value="1"/>
</dbReference>
<keyword evidence="6 13" id="KW-0963">Cytoplasm</keyword>
<evidence type="ECO:0000256" key="8">
    <source>
        <dbReference type="ARBA" id="ARBA00022741"/>
    </source>
</evidence>
<evidence type="ECO:0000256" key="9">
    <source>
        <dbReference type="ARBA" id="ARBA00022777"/>
    </source>
</evidence>
<comment type="subcellular location">
    <subcellularLocation>
        <location evidence="2 13">Cytoplasm</location>
    </subcellularLocation>
</comment>
<comment type="similarity">
    <text evidence="3 13">Belongs to the guanylate kinase family.</text>
</comment>